<comment type="caution">
    <text evidence="3">The sequence shown here is derived from an EMBL/GenBank/DDBJ whole genome shotgun (WGS) entry which is preliminary data.</text>
</comment>
<evidence type="ECO:0000256" key="1">
    <source>
        <dbReference type="SAM" id="MobiDB-lite"/>
    </source>
</evidence>
<feature type="region of interest" description="Disordered" evidence="1">
    <location>
        <begin position="25"/>
        <end position="74"/>
    </location>
</feature>
<organism evidence="3 4">
    <name type="scientific">Aerosakkonema funiforme FACHB-1375</name>
    <dbReference type="NCBI Taxonomy" id="2949571"/>
    <lineage>
        <taxon>Bacteria</taxon>
        <taxon>Bacillati</taxon>
        <taxon>Cyanobacteriota</taxon>
        <taxon>Cyanophyceae</taxon>
        <taxon>Oscillatoriophycideae</taxon>
        <taxon>Aerosakkonematales</taxon>
        <taxon>Aerosakkonemataceae</taxon>
        <taxon>Aerosakkonema</taxon>
    </lineage>
</organism>
<evidence type="ECO:0000256" key="2">
    <source>
        <dbReference type="SAM" id="SignalP"/>
    </source>
</evidence>
<evidence type="ECO:0000313" key="3">
    <source>
        <dbReference type="EMBL" id="MBD2183359.1"/>
    </source>
</evidence>
<keyword evidence="2" id="KW-0732">Signal</keyword>
<dbReference type="PROSITE" id="PS51257">
    <property type="entry name" value="PROKAR_LIPOPROTEIN"/>
    <property type="match status" value="1"/>
</dbReference>
<accession>A0A926VIZ8</accession>
<keyword evidence="4" id="KW-1185">Reference proteome</keyword>
<dbReference type="RefSeq" id="WP_190467528.1">
    <property type="nucleotide sequence ID" value="NZ_JACJPW010000053.1"/>
</dbReference>
<evidence type="ECO:0000313" key="4">
    <source>
        <dbReference type="Proteomes" id="UP000641646"/>
    </source>
</evidence>
<protein>
    <recommendedName>
        <fullName evidence="5">Lipoprotein</fullName>
    </recommendedName>
</protein>
<reference evidence="3" key="1">
    <citation type="journal article" date="2015" name="ISME J.">
        <title>Draft Genome Sequence of Streptomyces incarnatus NRRL8089, which Produces the Nucleoside Antibiotic Sinefungin.</title>
        <authorList>
            <person name="Oshima K."/>
            <person name="Hattori M."/>
            <person name="Shimizu H."/>
            <person name="Fukuda K."/>
            <person name="Nemoto M."/>
            <person name="Inagaki K."/>
            <person name="Tamura T."/>
        </authorList>
    </citation>
    <scope>NUCLEOTIDE SEQUENCE</scope>
    <source>
        <strain evidence="3">FACHB-1375</strain>
    </source>
</reference>
<reference evidence="3" key="2">
    <citation type="submission" date="2020-08" db="EMBL/GenBank/DDBJ databases">
        <authorList>
            <person name="Chen M."/>
            <person name="Teng W."/>
            <person name="Zhao L."/>
            <person name="Hu C."/>
            <person name="Zhou Y."/>
            <person name="Han B."/>
            <person name="Song L."/>
            <person name="Shu W."/>
        </authorList>
    </citation>
    <scope>NUCLEOTIDE SEQUENCE</scope>
    <source>
        <strain evidence="3">FACHB-1375</strain>
    </source>
</reference>
<feature type="signal peptide" evidence="2">
    <location>
        <begin position="1"/>
        <end position="25"/>
    </location>
</feature>
<dbReference type="AlphaFoldDB" id="A0A926VIZ8"/>
<evidence type="ECO:0008006" key="5">
    <source>
        <dbReference type="Google" id="ProtNLM"/>
    </source>
</evidence>
<dbReference type="EMBL" id="JACJPW010000053">
    <property type="protein sequence ID" value="MBD2183359.1"/>
    <property type="molecule type" value="Genomic_DNA"/>
</dbReference>
<name>A0A926VIZ8_9CYAN</name>
<feature type="chain" id="PRO_5037272797" description="Lipoprotein" evidence="2">
    <location>
        <begin position="26"/>
        <end position="170"/>
    </location>
</feature>
<sequence>MKSLNTSLIVFASVGLLLLTACSNATEGSNSTSSPANSVAASPSQTQSSTPNTSTNETSAKSDHSQSSKGGQVVETGTYHLEFVPEKEANGTHLDFYLQKGDNHESVPNAKVTALVQLPDGTQKTLNLSYDAEGKHYAVLLPETAPGQYQVKMIADINGETVNGRFNFNK</sequence>
<gene>
    <name evidence="3" type="ORF">H6G03_20235</name>
</gene>
<dbReference type="Proteomes" id="UP000641646">
    <property type="component" value="Unassembled WGS sequence"/>
</dbReference>
<proteinExistence type="predicted"/>
<feature type="compositionally biased region" description="Low complexity" evidence="1">
    <location>
        <begin position="29"/>
        <end position="59"/>
    </location>
</feature>